<feature type="transmembrane region" description="Helical" evidence="9">
    <location>
        <begin position="348"/>
        <end position="371"/>
    </location>
</feature>
<keyword evidence="2" id="KW-0813">Transport</keyword>
<organism evidence="11 12">
    <name type="scientific">Neomoorella stamsii</name>
    <dbReference type="NCBI Taxonomy" id="1266720"/>
    <lineage>
        <taxon>Bacteria</taxon>
        <taxon>Bacillati</taxon>
        <taxon>Bacillota</taxon>
        <taxon>Clostridia</taxon>
        <taxon>Neomoorellales</taxon>
        <taxon>Neomoorellaceae</taxon>
        <taxon>Neomoorella</taxon>
    </lineage>
</organism>
<keyword evidence="6 9" id="KW-1133">Transmembrane helix</keyword>
<feature type="transmembrane region" description="Helical" evidence="9">
    <location>
        <begin position="72"/>
        <end position="99"/>
    </location>
</feature>
<dbReference type="InterPro" id="IPR018461">
    <property type="entry name" value="Na/H_Antiport_NhaC-like_C"/>
</dbReference>
<evidence type="ECO:0000256" key="6">
    <source>
        <dbReference type="ARBA" id="ARBA00022989"/>
    </source>
</evidence>
<comment type="subcellular location">
    <subcellularLocation>
        <location evidence="1">Cell membrane</location>
        <topology evidence="1">Multi-pass membrane protein</topology>
    </subcellularLocation>
</comment>
<evidence type="ECO:0000256" key="3">
    <source>
        <dbReference type="ARBA" id="ARBA00022449"/>
    </source>
</evidence>
<feature type="transmembrane region" description="Helical" evidence="9">
    <location>
        <begin position="257"/>
        <end position="275"/>
    </location>
</feature>
<keyword evidence="12" id="KW-1185">Reference proteome</keyword>
<keyword evidence="4" id="KW-1003">Cell membrane</keyword>
<keyword evidence="3" id="KW-0050">Antiport</keyword>
<evidence type="ECO:0000256" key="2">
    <source>
        <dbReference type="ARBA" id="ARBA00022448"/>
    </source>
</evidence>
<evidence type="ECO:0000256" key="7">
    <source>
        <dbReference type="ARBA" id="ARBA00023136"/>
    </source>
</evidence>
<evidence type="ECO:0000256" key="9">
    <source>
        <dbReference type="SAM" id="Phobius"/>
    </source>
</evidence>
<evidence type="ECO:0000256" key="8">
    <source>
        <dbReference type="ARBA" id="ARBA00038435"/>
    </source>
</evidence>
<dbReference type="InterPro" id="IPR052180">
    <property type="entry name" value="NhaC_Na-H+_Antiporter"/>
</dbReference>
<dbReference type="PANTHER" id="PTHR33451:SF3">
    <property type="entry name" value="MALATE-2H(+)_NA(+)-LACTATE ANTIPORTER"/>
    <property type="match status" value="1"/>
</dbReference>
<comment type="caution">
    <text evidence="11">The sequence shown here is derived from an EMBL/GenBank/DDBJ whole genome shotgun (WGS) entry which is preliminary data.</text>
</comment>
<evidence type="ECO:0000259" key="10">
    <source>
        <dbReference type="Pfam" id="PF03553"/>
    </source>
</evidence>
<protein>
    <submittedName>
        <fullName evidence="11">Malate-2H(+)/Na(+)-lactate antiporter</fullName>
    </submittedName>
</protein>
<keyword evidence="5 9" id="KW-0812">Transmembrane</keyword>
<evidence type="ECO:0000256" key="4">
    <source>
        <dbReference type="ARBA" id="ARBA00022475"/>
    </source>
</evidence>
<name>A0A9X7J5W5_9FIRM</name>
<feature type="transmembrane region" description="Helical" evidence="9">
    <location>
        <begin position="201"/>
        <end position="224"/>
    </location>
</feature>
<gene>
    <name evidence="11" type="primary">mleN_1</name>
    <name evidence="11" type="ORF">MOST_01420</name>
</gene>
<feature type="domain" description="Na+/H+ antiporter NhaC-like C-terminal" evidence="10">
    <location>
        <begin position="194"/>
        <end position="438"/>
    </location>
</feature>
<dbReference type="GO" id="GO:0005886">
    <property type="term" value="C:plasma membrane"/>
    <property type="evidence" value="ECO:0007669"/>
    <property type="project" value="UniProtKB-SubCell"/>
</dbReference>
<feature type="transmembrane region" description="Helical" evidence="9">
    <location>
        <begin position="34"/>
        <end position="51"/>
    </location>
</feature>
<sequence>MKLNRISWTEALAALVPAILFLITASLLGLPLQLPFLFGIFLAGGVGRRCGYRWTEIEKAALKGMNQCSFALLILILIGATIGIWIAAGIIPTFIYYGLHLLSPRFFLAEACLLTFLMALATGSDAGAFGTIGVALLAIGHGLGVPVAITAGAITAGGIAGHIISPLSDLTALAVSTNGGNTPALIKLFTRRVITAQGISLFLYSLYGFFWIGNINMTATINLAASLEKLFVISPWLLTPIIILFCLIALRLPLVPVLGLNLLLSALVAIVVQGLKIDAIIQAMSAGYVPATRDEIAGMLARGGIISFGNVIELIFLASAWASILQHIGVLEFLLGKLTDLKLLKGRICATGTLLGVLMSVLTCAIIPAILVPSLWLKDRYIAAGYRAEHLSRDLVESSFAAAALVPWSNLNFIVLGTLGTGAFQTTPYNFFAWLIIIPGFVAGLRSKARTFKQKS</sequence>
<feature type="transmembrane region" description="Helical" evidence="9">
    <location>
        <begin position="134"/>
        <end position="164"/>
    </location>
</feature>
<evidence type="ECO:0000256" key="1">
    <source>
        <dbReference type="ARBA" id="ARBA00004651"/>
    </source>
</evidence>
<evidence type="ECO:0000256" key="5">
    <source>
        <dbReference type="ARBA" id="ARBA00022692"/>
    </source>
</evidence>
<dbReference type="Pfam" id="PF03553">
    <property type="entry name" value="Na_H_antiporter"/>
    <property type="match status" value="2"/>
</dbReference>
<feature type="transmembrane region" description="Helical" evidence="9">
    <location>
        <begin position="12"/>
        <end position="28"/>
    </location>
</feature>
<evidence type="ECO:0000313" key="11">
    <source>
        <dbReference type="EMBL" id="PRR77545.1"/>
    </source>
</evidence>
<evidence type="ECO:0000313" key="12">
    <source>
        <dbReference type="Proteomes" id="UP000239430"/>
    </source>
</evidence>
<dbReference type="RefSeq" id="WP_054938265.1">
    <property type="nucleotide sequence ID" value="NZ_PVXL01000007.1"/>
</dbReference>
<feature type="transmembrane region" description="Helical" evidence="9">
    <location>
        <begin position="230"/>
        <end position="250"/>
    </location>
</feature>
<dbReference type="AlphaFoldDB" id="A0A9X7J5W5"/>
<dbReference type="EMBL" id="PVXL01000007">
    <property type="protein sequence ID" value="PRR77545.1"/>
    <property type="molecule type" value="Genomic_DNA"/>
</dbReference>
<feature type="domain" description="Na+/H+ antiporter NhaC-like C-terminal" evidence="10">
    <location>
        <begin position="38"/>
        <end position="177"/>
    </location>
</feature>
<feature type="transmembrane region" description="Helical" evidence="9">
    <location>
        <begin position="314"/>
        <end position="336"/>
    </location>
</feature>
<feature type="transmembrane region" description="Helical" evidence="9">
    <location>
        <begin position="429"/>
        <end position="445"/>
    </location>
</feature>
<reference evidence="11 12" key="1">
    <citation type="submission" date="2018-03" db="EMBL/GenBank/DDBJ databases">
        <title>Genome sequence of Moorella stamsii DSM 26217.</title>
        <authorList>
            <person name="Poehlein A."/>
            <person name="Daniel R."/>
        </authorList>
    </citation>
    <scope>NUCLEOTIDE SEQUENCE [LARGE SCALE GENOMIC DNA]</scope>
    <source>
        <strain evidence="12">DSM 26217</strain>
    </source>
</reference>
<dbReference type="PANTHER" id="PTHR33451">
    <property type="entry name" value="MALATE-2H(+)/NA(+)-LACTATE ANTIPORTER"/>
    <property type="match status" value="1"/>
</dbReference>
<comment type="similarity">
    <text evidence="8">Belongs to the NhaC Na(+)/H(+) (TC 2.A.35) antiporter family.</text>
</comment>
<keyword evidence="7 9" id="KW-0472">Membrane</keyword>
<accession>A0A9X7J5W5</accession>
<dbReference type="Proteomes" id="UP000239430">
    <property type="component" value="Unassembled WGS sequence"/>
</dbReference>
<proteinExistence type="inferred from homology"/>
<dbReference type="GO" id="GO:0015297">
    <property type="term" value="F:antiporter activity"/>
    <property type="evidence" value="ECO:0007669"/>
    <property type="project" value="UniProtKB-KW"/>
</dbReference>